<evidence type="ECO:0000256" key="8">
    <source>
        <dbReference type="RuleBase" id="RU366017"/>
    </source>
</evidence>
<feature type="signal peptide" evidence="9">
    <location>
        <begin position="1"/>
        <end position="18"/>
    </location>
</feature>
<evidence type="ECO:0000256" key="1">
    <source>
        <dbReference type="ARBA" id="ARBA00004167"/>
    </source>
</evidence>
<dbReference type="GO" id="GO:0016757">
    <property type="term" value="F:glycosyltransferase activity"/>
    <property type="evidence" value="ECO:0007669"/>
    <property type="project" value="UniProtKB-UniRule"/>
</dbReference>
<evidence type="ECO:0000313" key="11">
    <source>
        <dbReference type="Proteomes" id="UP000236333"/>
    </source>
</evidence>
<keyword evidence="7" id="KW-0472">Membrane</keyword>
<evidence type="ECO:0000313" key="10">
    <source>
        <dbReference type="EMBL" id="PNH06720.1"/>
    </source>
</evidence>
<dbReference type="GO" id="GO:0005737">
    <property type="term" value="C:cytoplasm"/>
    <property type="evidence" value="ECO:0007669"/>
    <property type="project" value="TreeGrafter"/>
</dbReference>
<dbReference type="PANTHER" id="PTHR21461">
    <property type="entry name" value="GLYCOSYLTRANSFERASE FAMILY 92 PROTEIN"/>
    <property type="match status" value="1"/>
</dbReference>
<comment type="similarity">
    <text evidence="2 8">Belongs to the glycosyltransferase 92 family.</text>
</comment>
<comment type="caution">
    <text evidence="10">The sequence shown here is derived from an EMBL/GenBank/DDBJ whole genome shotgun (WGS) entry which is preliminary data.</text>
</comment>
<evidence type="ECO:0000256" key="6">
    <source>
        <dbReference type="ARBA" id="ARBA00022989"/>
    </source>
</evidence>
<keyword evidence="5" id="KW-0812">Transmembrane</keyword>
<evidence type="ECO:0000256" key="2">
    <source>
        <dbReference type="ARBA" id="ARBA00007647"/>
    </source>
</evidence>
<gene>
    <name evidence="10" type="ORF">TSOC_006889</name>
</gene>
<dbReference type="OrthoDB" id="2526284at2759"/>
<evidence type="ECO:0000256" key="4">
    <source>
        <dbReference type="ARBA" id="ARBA00022679"/>
    </source>
</evidence>
<proteinExistence type="inferred from homology"/>
<dbReference type="AlphaFoldDB" id="A0A2J8A2H6"/>
<evidence type="ECO:0000256" key="9">
    <source>
        <dbReference type="SAM" id="SignalP"/>
    </source>
</evidence>
<dbReference type="GO" id="GO:0016020">
    <property type="term" value="C:membrane"/>
    <property type="evidence" value="ECO:0007669"/>
    <property type="project" value="UniProtKB-SubCell"/>
</dbReference>
<accession>A0A2J8A2H6</accession>
<reference evidence="10 11" key="1">
    <citation type="journal article" date="2017" name="Mol. Biol. Evol.">
        <title>The 4-celled Tetrabaena socialis nuclear genome reveals the essential components for genetic control of cell number at the origin of multicellularity in the volvocine lineage.</title>
        <authorList>
            <person name="Featherston J."/>
            <person name="Arakaki Y."/>
            <person name="Hanschen E.R."/>
            <person name="Ferris P.J."/>
            <person name="Michod R.E."/>
            <person name="Olson B.J.S.C."/>
            <person name="Nozaki H."/>
            <person name="Durand P.M."/>
        </authorList>
    </citation>
    <scope>NUCLEOTIDE SEQUENCE [LARGE SCALE GENOMIC DNA]</scope>
    <source>
        <strain evidence="10 11">NIES-571</strain>
    </source>
</reference>
<dbReference type="PANTHER" id="PTHR21461:SF69">
    <property type="entry name" value="GLYCOSYLTRANSFERASE FAMILY 92 PROTEIN"/>
    <property type="match status" value="1"/>
</dbReference>
<keyword evidence="11" id="KW-1185">Reference proteome</keyword>
<dbReference type="InterPro" id="IPR008166">
    <property type="entry name" value="Glyco_transf_92"/>
</dbReference>
<evidence type="ECO:0000256" key="7">
    <source>
        <dbReference type="ARBA" id="ARBA00023136"/>
    </source>
</evidence>
<keyword evidence="4 8" id="KW-0808">Transferase</keyword>
<dbReference type="EMBL" id="PGGS01000219">
    <property type="protein sequence ID" value="PNH06720.1"/>
    <property type="molecule type" value="Genomic_DNA"/>
</dbReference>
<dbReference type="Proteomes" id="UP000236333">
    <property type="component" value="Unassembled WGS sequence"/>
</dbReference>
<sequence length="491" mass="55522">MPAKLGALLLLLLAGASARKLAHHEPGYLAICLLARDGNRSLREWIEYHFFAGVDKVFVFDHNSTTPMLSEVSDYAAEGRIHYTYLTSDVPQELPLAEGLQGRVFRQCFEQARGYYTWMAFTDLNEFLLVTDPKYNHSIPAVLRTFESYRAVMVQRRRLGSMGIQRLAEGQDDRMRRHGGNPKKAVQYEIVERTSTLDCQAGRDVAPLLAHHEPKYLAMCLLARDGNRELREWVEYHFFAGADKIFLFDHNSTVPMISEVLDYVAEGRVQYTYFNSDSPRVAHFAHGLQGRVFQQCFEQARGYFKWMAFTDLDEYLLVTDPKYNNSIPDILRQHESQGAVVAHWQRLGSMGIPRLAEGQEVLPTFTKCMQPVEHLKGIANLEFAFLGPNAHMFTYQEGKRGVRPGDGVQTDGTHALPNPIDTPLVVYHYNGAALDWQDRVGRLGGGVSGFTTKKSIQYEIIDKESTYDCTAGRDVAPLVPRRPKPAAPCTP</sequence>
<name>A0A2J8A2H6_9CHLO</name>
<protein>
    <recommendedName>
        <fullName evidence="8">Glycosyltransferase family 92 protein</fullName>
        <ecNumber evidence="8">2.4.1.-</ecNumber>
    </recommendedName>
</protein>
<organism evidence="10 11">
    <name type="scientific">Tetrabaena socialis</name>
    <dbReference type="NCBI Taxonomy" id="47790"/>
    <lineage>
        <taxon>Eukaryota</taxon>
        <taxon>Viridiplantae</taxon>
        <taxon>Chlorophyta</taxon>
        <taxon>core chlorophytes</taxon>
        <taxon>Chlorophyceae</taxon>
        <taxon>CS clade</taxon>
        <taxon>Chlamydomonadales</taxon>
        <taxon>Tetrabaenaceae</taxon>
        <taxon>Tetrabaena</taxon>
    </lineage>
</organism>
<dbReference type="EC" id="2.4.1.-" evidence="8"/>
<evidence type="ECO:0000256" key="3">
    <source>
        <dbReference type="ARBA" id="ARBA00022676"/>
    </source>
</evidence>
<keyword evidence="9" id="KW-0732">Signal</keyword>
<evidence type="ECO:0000256" key="5">
    <source>
        <dbReference type="ARBA" id="ARBA00022692"/>
    </source>
</evidence>
<comment type="subcellular location">
    <subcellularLocation>
        <location evidence="1">Membrane</location>
        <topology evidence="1">Single-pass membrane protein</topology>
    </subcellularLocation>
</comment>
<keyword evidence="6" id="KW-1133">Transmembrane helix</keyword>
<keyword evidence="3 8" id="KW-0328">Glycosyltransferase</keyword>
<feature type="chain" id="PRO_5014354972" description="Glycosyltransferase family 92 protein" evidence="9">
    <location>
        <begin position="19"/>
        <end position="491"/>
    </location>
</feature>
<dbReference type="Pfam" id="PF01697">
    <property type="entry name" value="Glyco_transf_92"/>
    <property type="match status" value="2"/>
</dbReference>